<feature type="transmembrane region" description="Helical" evidence="1">
    <location>
        <begin position="52"/>
        <end position="77"/>
    </location>
</feature>
<sequence length="139" mass="14965">MEAPSLALYLFGMSGGRVFSMADQTVATNGALDAGGVRIDPGFLMRRRVKDLLARFILFLSASVSVFVSAAIVYILISESLSFFEVRISLGFSDRYPMDAFVHRCPLRYFALAVGDPDCFGHRIVGGGACGNRSGGISK</sequence>
<protein>
    <submittedName>
        <fullName evidence="2">Uncharacterized protein</fullName>
    </submittedName>
</protein>
<keyword evidence="1" id="KW-0812">Transmembrane</keyword>
<accession>A0A5A7MVC6</accession>
<dbReference type="AlphaFoldDB" id="A0A5A7MVC6"/>
<organism evidence="2 3">
    <name type="scientific">Iodidimonas gelatinilytica</name>
    <dbReference type="NCBI Taxonomy" id="1236966"/>
    <lineage>
        <taxon>Bacteria</taxon>
        <taxon>Pseudomonadati</taxon>
        <taxon>Pseudomonadota</taxon>
        <taxon>Alphaproteobacteria</taxon>
        <taxon>Iodidimonadales</taxon>
        <taxon>Iodidimonadaceae</taxon>
        <taxon>Iodidimonas</taxon>
    </lineage>
</organism>
<evidence type="ECO:0000313" key="3">
    <source>
        <dbReference type="Proteomes" id="UP000325187"/>
    </source>
</evidence>
<keyword evidence="1" id="KW-0472">Membrane</keyword>
<keyword evidence="1" id="KW-1133">Transmembrane helix</keyword>
<evidence type="ECO:0000256" key="1">
    <source>
        <dbReference type="SAM" id="Phobius"/>
    </source>
</evidence>
<gene>
    <name evidence="2" type="ORF">JCM17845_05760</name>
</gene>
<reference evidence="2 3" key="1">
    <citation type="submission" date="2019-09" db="EMBL/GenBank/DDBJ databases">
        <title>NBRP : Genome information of microbial organism related human and environment.</title>
        <authorList>
            <person name="Hattori M."/>
            <person name="Oshima K."/>
            <person name="Inaba H."/>
            <person name="Suda W."/>
            <person name="Sakamoto M."/>
            <person name="Iino T."/>
            <person name="Kitahara M."/>
            <person name="Oshida Y."/>
            <person name="Iida T."/>
            <person name="Kudo T."/>
            <person name="Itoh T."/>
            <person name="Ohkuma M."/>
        </authorList>
    </citation>
    <scope>NUCLEOTIDE SEQUENCE [LARGE SCALE GENOMIC DNA]</scope>
    <source>
        <strain evidence="2 3">Mie-1</strain>
    </source>
</reference>
<evidence type="ECO:0000313" key="2">
    <source>
        <dbReference type="EMBL" id="GEQ99952.1"/>
    </source>
</evidence>
<dbReference type="EMBL" id="BKCM01000002">
    <property type="protein sequence ID" value="GEQ99952.1"/>
    <property type="molecule type" value="Genomic_DNA"/>
</dbReference>
<comment type="caution">
    <text evidence="2">The sequence shown here is derived from an EMBL/GenBank/DDBJ whole genome shotgun (WGS) entry which is preliminary data.</text>
</comment>
<name>A0A5A7MVC6_9PROT</name>
<keyword evidence="3" id="KW-1185">Reference proteome</keyword>
<dbReference type="Proteomes" id="UP000325187">
    <property type="component" value="Unassembled WGS sequence"/>
</dbReference>
<proteinExistence type="predicted"/>